<dbReference type="Proteomes" id="UP001597229">
    <property type="component" value="Unassembled WGS sequence"/>
</dbReference>
<evidence type="ECO:0000256" key="1">
    <source>
        <dbReference type="ARBA" id="ARBA00001947"/>
    </source>
</evidence>
<name>A0ABW3W7U4_9ACTN</name>
<evidence type="ECO:0000256" key="2">
    <source>
        <dbReference type="ARBA" id="ARBA00022723"/>
    </source>
</evidence>
<evidence type="ECO:0000313" key="6">
    <source>
        <dbReference type="EMBL" id="MFD1250348.1"/>
    </source>
</evidence>
<comment type="cofactor">
    <cofactor evidence="1">
        <name>Zn(2+)</name>
        <dbReference type="ChEBI" id="CHEBI:29105"/>
    </cofactor>
</comment>
<dbReference type="Gene3D" id="3.40.50.10310">
    <property type="entry name" value="Creatininase"/>
    <property type="match status" value="1"/>
</dbReference>
<dbReference type="RefSeq" id="WP_367919623.1">
    <property type="nucleotide sequence ID" value="NZ_BAABAC010000023.1"/>
</dbReference>
<dbReference type="InterPro" id="IPR003785">
    <property type="entry name" value="Creatininase/forma_Hydrolase"/>
</dbReference>
<sequence>MTVILPVGTLSCHGAHLPLGTDTDIAVAVSESAAMMLRRRGIDVVVAPAVPYGAGSPVDARGNVGTAAVEGSVLHAYLIDLARSFAAWAGQVVVVSRHGAPAGFAVAGLDVAWVDCDCDAVGVPAPRGTTSLMLHLKPWEVRLPRAVVAEVRASADEGRELLDSLAWVVARDVLRHRGIPVQ</sequence>
<proteinExistence type="inferred from homology"/>
<keyword evidence="2" id="KW-0479">Metal-binding</keyword>
<evidence type="ECO:0000313" key="7">
    <source>
        <dbReference type="Proteomes" id="UP001597229"/>
    </source>
</evidence>
<evidence type="ECO:0000256" key="4">
    <source>
        <dbReference type="ARBA" id="ARBA00022833"/>
    </source>
</evidence>
<reference evidence="7" key="1">
    <citation type="journal article" date="2019" name="Int. J. Syst. Evol. Microbiol.">
        <title>The Global Catalogue of Microorganisms (GCM) 10K type strain sequencing project: providing services to taxonomists for standard genome sequencing and annotation.</title>
        <authorList>
            <consortium name="The Broad Institute Genomics Platform"/>
            <consortium name="The Broad Institute Genome Sequencing Center for Infectious Disease"/>
            <person name="Wu L."/>
            <person name="Ma J."/>
        </authorList>
    </citation>
    <scope>NUCLEOTIDE SEQUENCE [LARGE SCALE GENOMIC DNA]</scope>
    <source>
        <strain evidence="7">CCUG 52478</strain>
    </source>
</reference>
<dbReference type="Pfam" id="PF02633">
    <property type="entry name" value="Creatininase"/>
    <property type="match status" value="1"/>
</dbReference>
<dbReference type="SUPFAM" id="SSF102215">
    <property type="entry name" value="Creatininase"/>
    <property type="match status" value="1"/>
</dbReference>
<comment type="similarity">
    <text evidence="5">Belongs to the creatininase superfamily.</text>
</comment>
<dbReference type="InterPro" id="IPR024087">
    <property type="entry name" value="Creatininase-like_sf"/>
</dbReference>
<keyword evidence="7" id="KW-1185">Reference proteome</keyword>
<protein>
    <submittedName>
        <fullName evidence="6">Creatininase family protein</fullName>
    </submittedName>
</protein>
<dbReference type="PANTHER" id="PTHR35005">
    <property type="entry name" value="3-DEHYDRO-SCYLLO-INOSOSE HYDROLASE"/>
    <property type="match status" value="1"/>
</dbReference>
<dbReference type="PANTHER" id="PTHR35005:SF1">
    <property type="entry name" value="2-AMINO-5-FORMYLAMINO-6-RIBOSYLAMINOPYRIMIDIN-4(3H)-ONE 5'-MONOPHOSPHATE DEFORMYLASE"/>
    <property type="match status" value="1"/>
</dbReference>
<gene>
    <name evidence="6" type="ORF">ACFQ3F_21315</name>
</gene>
<organism evidence="6 7">
    <name type="scientific">Nocardioides ginsengisoli</name>
    <dbReference type="NCBI Taxonomy" id="363868"/>
    <lineage>
        <taxon>Bacteria</taxon>
        <taxon>Bacillati</taxon>
        <taxon>Actinomycetota</taxon>
        <taxon>Actinomycetes</taxon>
        <taxon>Propionibacteriales</taxon>
        <taxon>Nocardioidaceae</taxon>
        <taxon>Nocardioides</taxon>
    </lineage>
</organism>
<comment type="caution">
    <text evidence="6">The sequence shown here is derived from an EMBL/GenBank/DDBJ whole genome shotgun (WGS) entry which is preliminary data.</text>
</comment>
<evidence type="ECO:0000256" key="3">
    <source>
        <dbReference type="ARBA" id="ARBA00022801"/>
    </source>
</evidence>
<keyword evidence="3" id="KW-0378">Hydrolase</keyword>
<accession>A0ABW3W7U4</accession>
<dbReference type="EMBL" id="JBHTLX010000023">
    <property type="protein sequence ID" value="MFD1250348.1"/>
    <property type="molecule type" value="Genomic_DNA"/>
</dbReference>
<evidence type="ECO:0000256" key="5">
    <source>
        <dbReference type="ARBA" id="ARBA00024029"/>
    </source>
</evidence>
<keyword evidence="4" id="KW-0862">Zinc</keyword>